<gene>
    <name evidence="3" type="ORF">QTO34_019316</name>
</gene>
<feature type="compositionally biased region" description="Basic and acidic residues" evidence="2">
    <location>
        <begin position="257"/>
        <end position="266"/>
    </location>
</feature>
<feature type="coiled-coil region" evidence="1">
    <location>
        <begin position="62"/>
        <end position="89"/>
    </location>
</feature>
<evidence type="ECO:0000256" key="1">
    <source>
        <dbReference type="SAM" id="Coils"/>
    </source>
</evidence>
<evidence type="ECO:0000313" key="3">
    <source>
        <dbReference type="EMBL" id="KAK1338661.1"/>
    </source>
</evidence>
<feature type="compositionally biased region" description="Basic and acidic residues" evidence="2">
    <location>
        <begin position="8"/>
        <end position="21"/>
    </location>
</feature>
<name>A0AA40HXA1_CNENI</name>
<comment type="caution">
    <text evidence="3">The sequence shown here is derived from an EMBL/GenBank/DDBJ whole genome shotgun (WGS) entry which is preliminary data.</text>
</comment>
<feature type="compositionally biased region" description="Low complexity" evidence="2">
    <location>
        <begin position="319"/>
        <end position="362"/>
    </location>
</feature>
<dbReference type="Proteomes" id="UP001177744">
    <property type="component" value="Unassembled WGS sequence"/>
</dbReference>
<keyword evidence="4" id="KW-1185">Reference proteome</keyword>
<evidence type="ECO:0000256" key="2">
    <source>
        <dbReference type="SAM" id="MobiDB-lite"/>
    </source>
</evidence>
<feature type="region of interest" description="Disordered" evidence="2">
    <location>
        <begin position="1"/>
        <end position="22"/>
    </location>
</feature>
<protein>
    <submittedName>
        <fullName evidence="3">Uncharacterized protein</fullName>
    </submittedName>
</protein>
<feature type="compositionally biased region" description="Low complexity" evidence="2">
    <location>
        <begin position="221"/>
        <end position="230"/>
    </location>
</feature>
<feature type="compositionally biased region" description="Basic and acidic residues" evidence="2">
    <location>
        <begin position="275"/>
        <end position="292"/>
    </location>
</feature>
<organism evidence="3 4">
    <name type="scientific">Cnephaeus nilssonii</name>
    <name type="common">Northern bat</name>
    <name type="synonym">Eptesicus nilssonii</name>
    <dbReference type="NCBI Taxonomy" id="3371016"/>
    <lineage>
        <taxon>Eukaryota</taxon>
        <taxon>Metazoa</taxon>
        <taxon>Chordata</taxon>
        <taxon>Craniata</taxon>
        <taxon>Vertebrata</taxon>
        <taxon>Euteleostomi</taxon>
        <taxon>Mammalia</taxon>
        <taxon>Eutheria</taxon>
        <taxon>Laurasiatheria</taxon>
        <taxon>Chiroptera</taxon>
        <taxon>Yangochiroptera</taxon>
        <taxon>Vespertilionidae</taxon>
        <taxon>Cnephaeus</taxon>
    </lineage>
</organism>
<dbReference type="EMBL" id="JAULJE010000009">
    <property type="protein sequence ID" value="KAK1338661.1"/>
    <property type="molecule type" value="Genomic_DNA"/>
</dbReference>
<keyword evidence="1" id="KW-0175">Coiled coil</keyword>
<proteinExistence type="predicted"/>
<feature type="region of interest" description="Disordered" evidence="2">
    <location>
        <begin position="204"/>
        <end position="451"/>
    </location>
</feature>
<sequence>MGKRNNSQRKENMESPRKEISETEACNMTEKEFRVMVMEFIHWMDEKINNLCKNQEEIKSDIATIKNTMESFNSRLQEAEDRLDMIKFRKEGMTKAKIYPIARPFVAVYEVKDQASHKSQKTNPNPRKQITVFNTMKAAKKCLKFIESFRSCRILSKSLAKIISEEIATTTPTFSNHHSDASTAINIESNMQIGITLRQKWWPPYPQDGGAQSPQPRYWSPRRSGSGRAPRNTEPAEERARRLPVGLRGDRKRPRPTHKEPAKEWGPHLPVGLRSDWEAARPAHTEPAEERGPAPSRWSPRRSEAALPAHTEPAEERGPAPSRWSPRRSGSGRAPRTRSQLRAGPAPSRWSPRRSGSGPAPRTRSRPRSRARAFPLVSAAIGKRPCPAHTEPAEERGPAPSRWSPRRSGSGPAPRTRSRPRSRARCLPVDLRGDREAAPPRAQGAGRGVGPGTFPLVSAEIGKRPGPAHTETAEERGPAPSLWSQRLSGRLQCHQSRAWWLPDLGSREAARPCKAGHSSFLSGAVAGKSPDMADRAQTAGLGGFLRKILQ</sequence>
<reference evidence="3" key="1">
    <citation type="submission" date="2023-06" db="EMBL/GenBank/DDBJ databases">
        <title>Reference genome for the Northern bat (Eptesicus nilssonii), a most northern bat species.</title>
        <authorList>
            <person name="Laine V.N."/>
            <person name="Pulliainen A.T."/>
            <person name="Lilley T.M."/>
        </authorList>
    </citation>
    <scope>NUCLEOTIDE SEQUENCE</scope>
    <source>
        <strain evidence="3">BLF_Eptnil</strain>
        <tissue evidence="3">Kidney</tissue>
    </source>
</reference>
<feature type="compositionally biased region" description="Low complexity" evidence="2">
    <location>
        <begin position="398"/>
        <end position="415"/>
    </location>
</feature>
<dbReference type="AlphaFoldDB" id="A0AA40HXA1"/>
<evidence type="ECO:0000313" key="4">
    <source>
        <dbReference type="Proteomes" id="UP001177744"/>
    </source>
</evidence>
<accession>A0AA40HXA1</accession>